<protein>
    <submittedName>
        <fullName evidence="2">Uncharacterized protein</fullName>
    </submittedName>
</protein>
<evidence type="ECO:0000256" key="1">
    <source>
        <dbReference type="SAM" id="Phobius"/>
    </source>
</evidence>
<dbReference type="Proteomes" id="UP000249260">
    <property type="component" value="Unassembled WGS sequence"/>
</dbReference>
<keyword evidence="3" id="KW-1185">Reference proteome</keyword>
<accession>A0A328U581</accession>
<gene>
    <name evidence="2" type="ORF">DL346_01650</name>
</gene>
<feature type="transmembrane region" description="Helical" evidence="1">
    <location>
        <begin position="34"/>
        <end position="51"/>
    </location>
</feature>
<proteinExistence type="predicted"/>
<keyword evidence="1" id="KW-0472">Membrane</keyword>
<keyword evidence="1" id="KW-0812">Transmembrane</keyword>
<comment type="caution">
    <text evidence="2">The sequence shown here is derived from an EMBL/GenBank/DDBJ whole genome shotgun (WGS) entry which is preliminary data.</text>
</comment>
<dbReference type="AlphaFoldDB" id="A0A328U581"/>
<evidence type="ECO:0000313" key="2">
    <source>
        <dbReference type="EMBL" id="RAP77232.1"/>
    </source>
</evidence>
<reference evidence="2 3" key="1">
    <citation type="submission" date="2018-06" db="EMBL/GenBank/DDBJ databases">
        <title>Paenibacillus montanisoli sp. nov., isolated from mountain area soil.</title>
        <authorList>
            <person name="Wu M."/>
        </authorList>
    </citation>
    <scope>NUCLEOTIDE SEQUENCE [LARGE SCALE GENOMIC DNA]</scope>
    <source>
        <strain evidence="2 3">RA17</strain>
    </source>
</reference>
<organism evidence="2 3">
    <name type="scientific">Paenibacillus montanisoli</name>
    <dbReference type="NCBI Taxonomy" id="2081970"/>
    <lineage>
        <taxon>Bacteria</taxon>
        <taxon>Bacillati</taxon>
        <taxon>Bacillota</taxon>
        <taxon>Bacilli</taxon>
        <taxon>Bacillales</taxon>
        <taxon>Paenibacillaceae</taxon>
        <taxon>Paenibacillus</taxon>
    </lineage>
</organism>
<name>A0A328U581_9BACL</name>
<sequence length="59" mass="6706">MLMGLSLLTFALIKVINRATEILENVGNDYVPNYVYWIIGIVFIMGGIAFFKDFFKGEV</sequence>
<dbReference type="EMBL" id="QLUW01000001">
    <property type="protein sequence ID" value="RAP77232.1"/>
    <property type="molecule type" value="Genomic_DNA"/>
</dbReference>
<evidence type="ECO:0000313" key="3">
    <source>
        <dbReference type="Proteomes" id="UP000249260"/>
    </source>
</evidence>
<keyword evidence="1" id="KW-1133">Transmembrane helix</keyword>